<dbReference type="PRINTS" id="PR00368">
    <property type="entry name" value="FADPNR"/>
</dbReference>
<feature type="binding site" evidence="5">
    <location>
        <begin position="173"/>
        <end position="180"/>
    </location>
    <ligand>
        <name>NAD(+)</name>
        <dbReference type="ChEBI" id="CHEBI:57540"/>
    </ligand>
</feature>
<dbReference type="PANTHER" id="PTHR43014:SF4">
    <property type="entry name" value="PYRIDINE NUCLEOTIDE-DISULFIDE OXIDOREDUCTASE RCLA-RELATED"/>
    <property type="match status" value="1"/>
</dbReference>
<name>A0A1H4IZF7_9MICO</name>
<evidence type="ECO:0000256" key="6">
    <source>
        <dbReference type="PIRSR" id="PIRSR000350-4"/>
    </source>
</evidence>
<comment type="cofactor">
    <cofactor evidence="5">
        <name>FAD</name>
        <dbReference type="ChEBI" id="CHEBI:57692"/>
    </cofactor>
    <text evidence="5">Binds 1 FAD per subunit.</text>
</comment>
<dbReference type="Gene3D" id="3.30.390.30">
    <property type="match status" value="1"/>
</dbReference>
<keyword evidence="10" id="KW-1185">Reference proteome</keyword>
<dbReference type="Pfam" id="PF07992">
    <property type="entry name" value="Pyr_redox_2"/>
    <property type="match status" value="1"/>
</dbReference>
<keyword evidence="5" id="KW-0520">NAD</keyword>
<dbReference type="InterPro" id="IPR001100">
    <property type="entry name" value="Pyr_nuc-diS_OxRdtase"/>
</dbReference>
<protein>
    <submittedName>
        <fullName evidence="9">Pyruvate/2-oxoglutarate dehydrogenase complex, dihydrolipoamide dehydrogenase (E3) component</fullName>
    </submittedName>
</protein>
<dbReference type="Pfam" id="PF02852">
    <property type="entry name" value="Pyr_redox_dim"/>
    <property type="match status" value="1"/>
</dbReference>
<evidence type="ECO:0000313" key="10">
    <source>
        <dbReference type="Proteomes" id="UP000199183"/>
    </source>
</evidence>
<dbReference type="EMBL" id="FNRY01000001">
    <property type="protein sequence ID" value="SEB39423.1"/>
    <property type="molecule type" value="Genomic_DNA"/>
</dbReference>
<feature type="binding site" evidence="5">
    <location>
        <position position="54"/>
    </location>
    <ligand>
        <name>FAD</name>
        <dbReference type="ChEBI" id="CHEBI:57692"/>
    </ligand>
</feature>
<feature type="binding site" evidence="5">
    <location>
        <position position="300"/>
    </location>
    <ligand>
        <name>FAD</name>
        <dbReference type="ChEBI" id="CHEBI:57692"/>
    </ligand>
</feature>
<dbReference type="Proteomes" id="UP000199183">
    <property type="component" value="Unassembled WGS sequence"/>
</dbReference>
<evidence type="ECO:0000256" key="5">
    <source>
        <dbReference type="PIRSR" id="PIRSR000350-3"/>
    </source>
</evidence>
<feature type="domain" description="FAD/NAD(P)-binding" evidence="8">
    <location>
        <begin position="8"/>
        <end position="310"/>
    </location>
</feature>
<evidence type="ECO:0000313" key="9">
    <source>
        <dbReference type="EMBL" id="SEB39423.1"/>
    </source>
</evidence>
<dbReference type="GO" id="GO:0050660">
    <property type="term" value="F:flavin adenine dinucleotide binding"/>
    <property type="evidence" value="ECO:0007669"/>
    <property type="project" value="TreeGrafter"/>
</dbReference>
<reference evidence="9 10" key="1">
    <citation type="submission" date="2016-10" db="EMBL/GenBank/DDBJ databases">
        <authorList>
            <person name="de Groot N.N."/>
        </authorList>
    </citation>
    <scope>NUCLEOTIDE SEQUENCE [LARGE SCALE GENOMIC DNA]</scope>
    <source>
        <strain evidence="9 10">DSM 21799</strain>
    </source>
</reference>
<dbReference type="InterPro" id="IPR004099">
    <property type="entry name" value="Pyr_nucl-diS_OxRdtase_dimer"/>
</dbReference>
<proteinExistence type="inferred from homology"/>
<dbReference type="PANTHER" id="PTHR43014">
    <property type="entry name" value="MERCURIC REDUCTASE"/>
    <property type="match status" value="1"/>
</dbReference>
<sequence length="456" mass="48289">MDTIDVELAVIGWGKGGKTLARTLASSGRKIALIEQSPRMYGGSCINVACVPTKALITSASTRRDSDDPDNWFTTSVVRRDTLTGAMNDVNFHMVDDLDSATVIDGRARFVEPRRLEVETAGGTVTVLAQNVVVNVGTTPGRTRIPGADEPGVYDSTTIQHASPRPSRLVIIGAGVVGVEFATMFAGFGTQVDLLGRSERLLPGRDRAAVAELEKDLRDAGIGMHLGFSVDRIERVGHEFTVHAGERTWNGDAVLLASGRSVPTDDLGLDAAGIDVDERGYIVVDEKLRTSADGVYAVGDCNGGPQQTYISLDDFRIVLDQLTGDATRSTADRTAVPTTIFTVPPFASVGLTAEQAAAAGHSVLASSKPVAKIAACPRPKILGDPRGVISFVVDAHTDAVLGCTWYSVDAQDVINLVSLAMDAGVTATQLRNRIYTHPSTAEAMNEVLGELTPFEG</sequence>
<evidence type="ECO:0000256" key="1">
    <source>
        <dbReference type="ARBA" id="ARBA00007532"/>
    </source>
</evidence>
<evidence type="ECO:0000256" key="2">
    <source>
        <dbReference type="ARBA" id="ARBA00022630"/>
    </source>
</evidence>
<dbReference type="STRING" id="640635.SAMN04489806_0392"/>
<feature type="binding site" evidence="5">
    <location>
        <position position="259"/>
    </location>
    <ligand>
        <name>NAD(+)</name>
        <dbReference type="ChEBI" id="CHEBI:57540"/>
    </ligand>
</feature>
<dbReference type="PRINTS" id="PR00411">
    <property type="entry name" value="PNDRDTASEI"/>
</dbReference>
<feature type="domain" description="Pyridine nucleotide-disulphide oxidoreductase dimerisation" evidence="7">
    <location>
        <begin position="336"/>
        <end position="446"/>
    </location>
</feature>
<dbReference type="SUPFAM" id="SSF55424">
    <property type="entry name" value="FAD/NAD-linked reductases, dimerisation (C-terminal) domain"/>
    <property type="match status" value="1"/>
</dbReference>
<evidence type="ECO:0000256" key="4">
    <source>
        <dbReference type="PIRSR" id="PIRSR000350-2"/>
    </source>
</evidence>
<keyword evidence="3 5" id="KW-0274">FAD</keyword>
<comment type="similarity">
    <text evidence="1">Belongs to the class-I pyridine nucleotide-disulfide oxidoreductase family.</text>
</comment>
<dbReference type="GO" id="GO:0003955">
    <property type="term" value="F:NAD(P)H dehydrogenase (quinone) activity"/>
    <property type="evidence" value="ECO:0007669"/>
    <property type="project" value="TreeGrafter"/>
</dbReference>
<evidence type="ECO:0000259" key="8">
    <source>
        <dbReference type="Pfam" id="PF07992"/>
    </source>
</evidence>
<dbReference type="InterPro" id="IPR016156">
    <property type="entry name" value="FAD/NAD-linked_Rdtase_dimer_sf"/>
</dbReference>
<feature type="active site" description="Proton acceptor" evidence="4">
    <location>
        <position position="437"/>
    </location>
</feature>
<gene>
    <name evidence="9" type="ORF">SAMN04489806_0392</name>
</gene>
<organism evidence="9 10">
    <name type="scientific">Paramicrobacterium humi</name>
    <dbReference type="NCBI Taxonomy" id="640635"/>
    <lineage>
        <taxon>Bacteria</taxon>
        <taxon>Bacillati</taxon>
        <taxon>Actinomycetota</taxon>
        <taxon>Actinomycetes</taxon>
        <taxon>Micrococcales</taxon>
        <taxon>Microbacteriaceae</taxon>
        <taxon>Paramicrobacterium</taxon>
    </lineage>
</organism>
<dbReference type="Gene3D" id="3.50.50.60">
    <property type="entry name" value="FAD/NAD(P)-binding domain"/>
    <property type="match status" value="2"/>
</dbReference>
<keyword evidence="5" id="KW-0547">Nucleotide-binding</keyword>
<dbReference type="PIRSF" id="PIRSF000350">
    <property type="entry name" value="Mercury_reductase_MerA"/>
    <property type="match status" value="1"/>
</dbReference>
<dbReference type="InterPro" id="IPR023753">
    <property type="entry name" value="FAD/NAD-binding_dom"/>
</dbReference>
<accession>A0A1H4IZF7</accession>
<keyword evidence="2" id="KW-0285">Flavoprotein</keyword>
<evidence type="ECO:0000259" key="7">
    <source>
        <dbReference type="Pfam" id="PF02852"/>
    </source>
</evidence>
<dbReference type="RefSeq" id="WP_176980691.1">
    <property type="nucleotide sequence ID" value="NZ_FNRY01000001.1"/>
</dbReference>
<keyword evidence="9" id="KW-0670">Pyruvate</keyword>
<feature type="disulfide bond" description="Redox-active" evidence="6">
    <location>
        <begin position="45"/>
        <end position="50"/>
    </location>
</feature>
<evidence type="ECO:0000256" key="3">
    <source>
        <dbReference type="ARBA" id="ARBA00022827"/>
    </source>
</evidence>
<dbReference type="AlphaFoldDB" id="A0A1H4IZF7"/>
<dbReference type="InterPro" id="IPR036188">
    <property type="entry name" value="FAD/NAD-bd_sf"/>
</dbReference>
<dbReference type="SUPFAM" id="SSF51905">
    <property type="entry name" value="FAD/NAD(P)-binding domain"/>
    <property type="match status" value="1"/>
</dbReference>